<protein>
    <submittedName>
        <fullName evidence="2">HK97 family phage portal protein</fullName>
    </submittedName>
</protein>
<dbReference type="Pfam" id="PF04860">
    <property type="entry name" value="Phage_portal"/>
    <property type="match status" value="1"/>
</dbReference>
<keyword evidence="3" id="KW-1185">Reference proteome</keyword>
<dbReference type="Proteomes" id="UP000295499">
    <property type="component" value="Unassembled WGS sequence"/>
</dbReference>
<evidence type="ECO:0000313" key="2">
    <source>
        <dbReference type="EMBL" id="TDO21897.1"/>
    </source>
</evidence>
<evidence type="ECO:0000313" key="3">
    <source>
        <dbReference type="Proteomes" id="UP000295499"/>
    </source>
</evidence>
<dbReference type="InterPro" id="IPR006944">
    <property type="entry name" value="Phage/GTA_portal"/>
</dbReference>
<dbReference type="EMBL" id="SNWM01000003">
    <property type="protein sequence ID" value="TDO21897.1"/>
    <property type="molecule type" value="Genomic_DNA"/>
</dbReference>
<dbReference type="OrthoDB" id="875821at2"/>
<comment type="caution">
    <text evidence="2">The sequence shown here is derived from an EMBL/GenBank/DDBJ whole genome shotgun (WGS) entry which is preliminary data.</text>
</comment>
<evidence type="ECO:0000256" key="1">
    <source>
        <dbReference type="SAM" id="MobiDB-lite"/>
    </source>
</evidence>
<feature type="region of interest" description="Disordered" evidence="1">
    <location>
        <begin position="437"/>
        <end position="457"/>
    </location>
</feature>
<name>A0A4R6IIV2_9SPHI</name>
<feature type="compositionally biased region" description="Basic and acidic residues" evidence="1">
    <location>
        <begin position="447"/>
        <end position="457"/>
    </location>
</feature>
<organism evidence="2 3">
    <name type="scientific">Pedobacter duraquae</name>
    <dbReference type="NCBI Taxonomy" id="425511"/>
    <lineage>
        <taxon>Bacteria</taxon>
        <taxon>Pseudomonadati</taxon>
        <taxon>Bacteroidota</taxon>
        <taxon>Sphingobacteriia</taxon>
        <taxon>Sphingobacteriales</taxon>
        <taxon>Sphingobacteriaceae</taxon>
        <taxon>Pedobacter</taxon>
    </lineage>
</organism>
<accession>A0A4R6IIV2</accession>
<sequence>MGVLSFLKKQLSNMMESSATMGYMLSSAVSWFGYDPETFLRKGYMNNVHVFTATRVYLNKAKVAPYMLSEVKNKKALVFYEQFVRSKDEAHRIQALGYKEQALEELESHELLDLLNNPNSYQTSSEFKEAALGFYKVLGETFVYGISPIAGRNKGKFKSLHVIPPTMIEPVSSNNALDPVAYYRLNIDGKSVRIEKENVFHWKTWNPLDPLRGLSPLHVGNKTLKRNESNHTAQTKAFQNGGVAHLLSSESDTRPLTQEQMDLINERLIQKIKGAENYQNIQATNGSVKATKIGESPADLQLITSDVHDRGIIASLIGVDPILVGDKVGSSFSNQEQAYKALVTNLIMPDLITFAENLSKWLLWRYGDNLHLTFDTTVYSELAPDLTKLVAVYGQPLLTENEKRGVFNWDASKAEGMDDIYIKSGLIPLSRVKEIDFNRQQNNPGDKPPKEDNPDDK</sequence>
<dbReference type="AlphaFoldDB" id="A0A4R6IIV2"/>
<gene>
    <name evidence="2" type="ORF">CLV32_3005</name>
</gene>
<reference evidence="2 3" key="1">
    <citation type="submission" date="2019-03" db="EMBL/GenBank/DDBJ databases">
        <title>Genomic Encyclopedia of Archaeal and Bacterial Type Strains, Phase II (KMG-II): from individual species to whole genera.</title>
        <authorList>
            <person name="Goeker M."/>
        </authorList>
    </citation>
    <scope>NUCLEOTIDE SEQUENCE [LARGE SCALE GENOMIC DNA]</scope>
    <source>
        <strain evidence="2 3">DSM 19034</strain>
    </source>
</reference>
<proteinExistence type="predicted"/>